<reference evidence="3" key="1">
    <citation type="submission" date="2015-08" db="EMBL/GenBank/DDBJ databases">
        <title>Comparative genomics of the Campylobacter concisus group.</title>
        <authorList>
            <person name="Miller W.G."/>
            <person name="Yee E."/>
            <person name="Chapman M.H."/>
            <person name="Huynh S."/>
            <person name="Bono J.L."/>
            <person name="On S.L.W."/>
            <person name="St Leger J."/>
            <person name="Foster G."/>
            <person name="Parker C.T."/>
        </authorList>
    </citation>
    <scope>NUCLEOTIDE SEQUENCE [LARGE SCALE GENOMIC DNA]</scope>
    <source>
        <strain evidence="3">ATCC 33237</strain>
    </source>
</reference>
<dbReference type="SMR" id="A0A0M3V1U8"/>
<evidence type="ECO:0000256" key="1">
    <source>
        <dbReference type="SAM" id="MobiDB-lite"/>
    </source>
</evidence>
<proteinExistence type="predicted"/>
<evidence type="ECO:0000313" key="2">
    <source>
        <dbReference type="EMBL" id="ALF46788.1"/>
    </source>
</evidence>
<accession>A0A0M3V1U8</accession>
<sequence>MIVKISKGEKGIADYLKTGKKRDSKLTRDEKDDRLPLAGNLDLIEMSEKHQSKKKNKKHNYYHISLSFTSEEWSRLYESGNIDELIMDFLRLTFPNHDIDELLFYAEAHLPIIKEEPYIPRPEGALENRTLNKKHKNGEPLKREPHVHLIVSFENMKFTHSVKTGGVIYTKGVAKQQIKAVMAKSAEKFKRVVNDILSNKYGLNNIEPLSMDEDQLKKQYESFKSAAQKVKKGKEKDTQMKIETNVVIEPKANTKEQDISVEELLADARNSTADYLLRMIEEDESFKKDYYDRAKRLNAMDIREFLPMINAKFNITAKPKIVNDKYKVSVDEFKGTYNLTDLMCKIVYNGRKGALFHVVNELEQMLIELQSNKNEPKITLSVSSDFGTPNKDPKTQVLNSWETIQIEPYNLKSILKNYSAISVAGFKDKGKEASSIDSITPTLIYDIDSSKFTANDAQNLLKSKGIKGFIYPTTYQAPDTKVEKFKLIIPTTDAPSLNEYDEYIKEITRELGLYDIVNNSSLHPSKFHYTPVPGSEVISIGGKTFDNTRAIEDASLKTDINNMDIKAIYEDLQNLRKYELGHEPKDTNSHIKRASYQAISSKIPIKELIEYFDESTMVKKYKDHQILSGNSGRYLYLPEENTAYSFNQNRHYTPYIYIRDKFDEAARKIKTGFLNDDVIKKIGLKQNEYEGFVKGIDYHLDINRYYLAFINRTENFKKYLSDIVRINYQGLIYNIKTYMKDWQDMQGFNKLKERYKTDKISLANDHISFGSLKIIKQELYNQGLDKDFGVEQSTQQSNEIEGKEQNVKSGYDGLRR</sequence>
<dbReference type="EMBL" id="CP012541">
    <property type="protein sequence ID" value="ALF46788.1"/>
    <property type="molecule type" value="Genomic_DNA"/>
</dbReference>
<dbReference type="AlphaFoldDB" id="A0A0M3V1U8"/>
<feature type="region of interest" description="Disordered" evidence="1">
    <location>
        <begin position="791"/>
        <end position="816"/>
    </location>
</feature>
<dbReference type="KEGG" id="ccoc:CCON33237_0060"/>
<gene>
    <name evidence="2" type="ORF">CCON33237_0060</name>
</gene>
<name>A0A0M3V1U8_9BACT</name>
<evidence type="ECO:0000313" key="3">
    <source>
        <dbReference type="Proteomes" id="UP000066049"/>
    </source>
</evidence>
<dbReference type="GeneID" id="28661724"/>
<dbReference type="Proteomes" id="UP000066049">
    <property type="component" value="Chromosome"/>
</dbReference>
<protein>
    <submittedName>
        <fullName evidence="2">Uncharacterized protein</fullName>
    </submittedName>
</protein>
<dbReference type="PATRIC" id="fig|199.248.peg.69"/>
<dbReference type="RefSeq" id="WP_054195895.1">
    <property type="nucleotide sequence ID" value="NZ_CP012541.1"/>
</dbReference>
<organism evidence="2 3">
    <name type="scientific">Campylobacter concisus</name>
    <dbReference type="NCBI Taxonomy" id="199"/>
    <lineage>
        <taxon>Bacteria</taxon>
        <taxon>Pseudomonadati</taxon>
        <taxon>Campylobacterota</taxon>
        <taxon>Epsilonproteobacteria</taxon>
        <taxon>Campylobacterales</taxon>
        <taxon>Campylobacteraceae</taxon>
        <taxon>Campylobacter</taxon>
    </lineage>
</organism>